<reference evidence="3 4" key="1">
    <citation type="submission" date="2019-11" db="EMBL/GenBank/DDBJ databases">
        <authorList>
            <person name="Ren C."/>
            <person name="Wang H."/>
            <person name="Xu Y."/>
        </authorList>
    </citation>
    <scope>NUCLEOTIDE SEQUENCE [LARGE SCALE GENOMIC DNA]</scope>
    <source>
        <strain evidence="4">JNU-WLY1368</strain>
        <strain evidence="1 3">LBM 19010</strain>
    </source>
</reference>
<keyword evidence="4" id="KW-1185">Reference proteome</keyword>
<reference evidence="2" key="2">
    <citation type="journal article" date="2021" name="Appl. Environ. Microbiol.">
        <title>Adaptability of a Caproate-Producing Bacterium Contributes to Its Dominance in an Anaerobic Fermentation System.</title>
        <authorList>
            <person name="Wang H."/>
            <person name="Gu Y."/>
            <person name="Zhou W."/>
            <person name="Zhao D."/>
            <person name="Qiao Z."/>
            <person name="Zheng J."/>
            <person name="Gao J."/>
            <person name="Chen X."/>
            <person name="Ren C."/>
            <person name="Xu Y."/>
        </authorList>
    </citation>
    <scope>NUCLEOTIDE SEQUENCE</scope>
    <source>
        <strain evidence="2">JNU-WLY1368</strain>
    </source>
</reference>
<proteinExistence type="predicted"/>
<gene>
    <name evidence="1" type="ORF">GJQ69_00635</name>
    <name evidence="2" type="ORF">GKP14_04135</name>
</gene>
<dbReference type="RefSeq" id="WP_086034937.1">
    <property type="nucleotide sequence ID" value="NZ_CP046051.1"/>
</dbReference>
<protein>
    <submittedName>
        <fullName evidence="1">Uncharacterized protein</fullName>
    </submittedName>
</protein>
<dbReference type="AlphaFoldDB" id="A0A859DSZ1"/>
<reference evidence="2" key="3">
    <citation type="journal article" date="2022" name="Int. J. Syst. Evol. Microbiol.">
        <title>Caproicibacterium lactatifermentans sp. nov., isolated from pit clay used for the production of Chinese strong aroma-type liquor.</title>
        <authorList>
            <person name="Wang H."/>
            <person name="Gu Y."/>
            <person name="Zhao D."/>
            <person name="Qiao Z."/>
            <person name="Zheng J."/>
            <person name="Gao J."/>
            <person name="Ren C."/>
            <person name="Xu Y."/>
        </authorList>
    </citation>
    <scope>NUCLEOTIDE SEQUENCE</scope>
    <source>
        <strain evidence="2">JNU-WLY1368</strain>
    </source>
</reference>
<evidence type="ECO:0000313" key="1">
    <source>
        <dbReference type="EMBL" id="QKN23121.1"/>
    </source>
</evidence>
<name>A0A859DSZ1_9FIRM</name>
<dbReference type="EMBL" id="CP046161">
    <property type="protein sequence ID" value="QKO30273.1"/>
    <property type="molecule type" value="Genomic_DNA"/>
</dbReference>
<dbReference type="Proteomes" id="UP000509623">
    <property type="component" value="Chromosome"/>
</dbReference>
<dbReference type="KEGG" id="clf:GJQ69_00635"/>
<accession>A0A859DSZ1</accession>
<dbReference type="EMBL" id="CP046051">
    <property type="protein sequence ID" value="QKN23121.1"/>
    <property type="molecule type" value="Genomic_DNA"/>
</dbReference>
<dbReference type="Proteomes" id="UP000501316">
    <property type="component" value="Chromosome"/>
</dbReference>
<organism evidence="1 3">
    <name type="scientific">Caproicibacterium lactatifermentans</name>
    <dbReference type="NCBI Taxonomy" id="2666138"/>
    <lineage>
        <taxon>Bacteria</taxon>
        <taxon>Bacillati</taxon>
        <taxon>Bacillota</taxon>
        <taxon>Clostridia</taxon>
        <taxon>Eubacteriales</taxon>
        <taxon>Oscillospiraceae</taxon>
        <taxon>Caproicibacterium</taxon>
    </lineage>
</organism>
<sequence>MTRAAFVAQMLERYGEEAVCGGQKAPVVLRSLRPNDLQDSRSICTAPAEFCPREGTKLSCGGRLYTVLRCGGRYLKNRRLYTWAVLQQEGEEDCE</sequence>
<evidence type="ECO:0000313" key="2">
    <source>
        <dbReference type="EMBL" id="QKO30273.1"/>
    </source>
</evidence>
<evidence type="ECO:0000313" key="3">
    <source>
        <dbReference type="Proteomes" id="UP000501316"/>
    </source>
</evidence>
<evidence type="ECO:0000313" key="4">
    <source>
        <dbReference type="Proteomes" id="UP000509623"/>
    </source>
</evidence>